<dbReference type="EMBL" id="NMUQ01000002">
    <property type="protein sequence ID" value="OXM13957.1"/>
    <property type="molecule type" value="Genomic_DNA"/>
</dbReference>
<dbReference type="InterPro" id="IPR057336">
    <property type="entry name" value="GerAC_N"/>
</dbReference>
<dbReference type="GO" id="GO:0009847">
    <property type="term" value="P:spore germination"/>
    <property type="evidence" value="ECO:0007669"/>
    <property type="project" value="InterPro"/>
</dbReference>
<feature type="domain" description="Spore germination GerAC-like C-terminal" evidence="8">
    <location>
        <begin position="220"/>
        <end position="353"/>
    </location>
</feature>
<evidence type="ECO:0000256" key="3">
    <source>
        <dbReference type="ARBA" id="ARBA00022544"/>
    </source>
</evidence>
<evidence type="ECO:0000313" key="11">
    <source>
        <dbReference type="Proteomes" id="UP000215145"/>
    </source>
</evidence>
<dbReference type="OrthoDB" id="2380468at2"/>
<dbReference type="PANTHER" id="PTHR35789">
    <property type="entry name" value="SPORE GERMINATION PROTEIN B3"/>
    <property type="match status" value="1"/>
</dbReference>
<dbReference type="InterPro" id="IPR038501">
    <property type="entry name" value="Spore_GerAC_C_sf"/>
</dbReference>
<protein>
    <submittedName>
        <fullName evidence="10">Uncharacterized protein</fullName>
    </submittedName>
</protein>
<keyword evidence="6" id="KW-0564">Palmitate</keyword>
<dbReference type="Pfam" id="PF25198">
    <property type="entry name" value="Spore_GerAC_N"/>
    <property type="match status" value="1"/>
</dbReference>
<keyword evidence="5" id="KW-0472">Membrane</keyword>
<evidence type="ECO:0000313" key="10">
    <source>
        <dbReference type="EMBL" id="OXM13957.1"/>
    </source>
</evidence>
<accession>A0A229NVL7</accession>
<evidence type="ECO:0000256" key="1">
    <source>
        <dbReference type="ARBA" id="ARBA00004635"/>
    </source>
</evidence>
<dbReference type="AlphaFoldDB" id="A0A229NVL7"/>
<dbReference type="InterPro" id="IPR046953">
    <property type="entry name" value="Spore_GerAC-like_C"/>
</dbReference>
<dbReference type="PROSITE" id="PS51257">
    <property type="entry name" value="PROKAR_LIPOPROTEIN"/>
    <property type="match status" value="1"/>
</dbReference>
<dbReference type="PANTHER" id="PTHR35789:SF1">
    <property type="entry name" value="SPORE GERMINATION PROTEIN B3"/>
    <property type="match status" value="1"/>
</dbReference>
<comment type="similarity">
    <text evidence="2">Belongs to the GerABKC lipoprotein family.</text>
</comment>
<evidence type="ECO:0000256" key="4">
    <source>
        <dbReference type="ARBA" id="ARBA00022729"/>
    </source>
</evidence>
<keyword evidence="4" id="KW-0732">Signal</keyword>
<dbReference type="Proteomes" id="UP000215145">
    <property type="component" value="Unassembled WGS sequence"/>
</dbReference>
<evidence type="ECO:0000259" key="9">
    <source>
        <dbReference type="Pfam" id="PF25198"/>
    </source>
</evidence>
<keyword evidence="3" id="KW-0309">Germination</keyword>
<evidence type="ECO:0000256" key="7">
    <source>
        <dbReference type="ARBA" id="ARBA00023288"/>
    </source>
</evidence>
<sequence>MRPFYLRSVCVIAMALIMLILSGCNEFRTNRVYVKAIGFDYRDGEYIIHAQVLDFSNEAKSESGTIANSKTPIWTGESRGKTLDEATDQLLNTSQERLDFSHVTSILMSPGALKKISRNDLSQLLAEYPEIRLNIWMYGTNLPIDEVFITKSFFNSSNTSSLLHSPETVYRQRSAIEPVYFFKLIREMDHPAMSDYVPEISIDKSTWKTDLKDSPKLDITGAHFFQNGKYKGRMSRDQLAGWPWMNPTMRQWDLNVRIGGKRFGTATFSRTKVKVRYRMNASNDPVFDVDIHAKAVMSFRQDKTPLKEVGQAAAKIIEAQIRTTFRNALDKQVDIYQFTEIYYRKNYRDWSKRTSAGNQFILTEDSLGGIRVKIDLQIPGKYKP</sequence>
<dbReference type="GO" id="GO:0016020">
    <property type="term" value="C:membrane"/>
    <property type="evidence" value="ECO:0007669"/>
    <property type="project" value="UniProtKB-SubCell"/>
</dbReference>
<dbReference type="Pfam" id="PF05504">
    <property type="entry name" value="Spore_GerAC"/>
    <property type="match status" value="1"/>
</dbReference>
<feature type="domain" description="Spore germination protein N-terminal" evidence="9">
    <location>
        <begin position="30"/>
        <end position="201"/>
    </location>
</feature>
<reference evidence="10 11" key="1">
    <citation type="submission" date="2017-07" db="EMBL/GenBank/DDBJ databases">
        <title>Paenibacillus herberti R33 genome sequencing and assembly.</title>
        <authorList>
            <person name="Su W."/>
        </authorList>
    </citation>
    <scope>NUCLEOTIDE SEQUENCE [LARGE SCALE GENOMIC DNA]</scope>
    <source>
        <strain evidence="10 11">R33</strain>
    </source>
</reference>
<organism evidence="10 11">
    <name type="scientific">Paenibacillus herberti</name>
    <dbReference type="NCBI Taxonomy" id="1619309"/>
    <lineage>
        <taxon>Bacteria</taxon>
        <taxon>Bacillati</taxon>
        <taxon>Bacillota</taxon>
        <taxon>Bacilli</taxon>
        <taxon>Bacillales</taxon>
        <taxon>Paenibacillaceae</taxon>
        <taxon>Paenibacillus</taxon>
    </lineage>
</organism>
<proteinExistence type="inferred from homology"/>
<gene>
    <name evidence="10" type="ORF">CGZ75_13185</name>
</gene>
<evidence type="ECO:0000259" key="8">
    <source>
        <dbReference type="Pfam" id="PF05504"/>
    </source>
</evidence>
<dbReference type="RefSeq" id="WP_089524781.1">
    <property type="nucleotide sequence ID" value="NZ_NMUQ01000002.1"/>
</dbReference>
<comment type="caution">
    <text evidence="10">The sequence shown here is derived from an EMBL/GenBank/DDBJ whole genome shotgun (WGS) entry which is preliminary data.</text>
</comment>
<evidence type="ECO:0000256" key="5">
    <source>
        <dbReference type="ARBA" id="ARBA00023136"/>
    </source>
</evidence>
<dbReference type="InterPro" id="IPR008844">
    <property type="entry name" value="Spore_GerAC-like"/>
</dbReference>
<evidence type="ECO:0000256" key="6">
    <source>
        <dbReference type="ARBA" id="ARBA00023139"/>
    </source>
</evidence>
<comment type="subcellular location">
    <subcellularLocation>
        <location evidence="1">Membrane</location>
        <topology evidence="1">Lipid-anchor</topology>
    </subcellularLocation>
</comment>
<evidence type="ECO:0000256" key="2">
    <source>
        <dbReference type="ARBA" id="ARBA00007886"/>
    </source>
</evidence>
<keyword evidence="7" id="KW-0449">Lipoprotein</keyword>
<name>A0A229NVL7_9BACL</name>
<keyword evidence="11" id="KW-1185">Reference proteome</keyword>
<dbReference type="Gene3D" id="3.30.300.210">
    <property type="entry name" value="Nutrient germinant receptor protein C, domain 3"/>
    <property type="match status" value="1"/>
</dbReference>